<evidence type="ECO:0000313" key="3">
    <source>
        <dbReference type="Proteomes" id="UP000595253"/>
    </source>
</evidence>
<dbReference type="EMBL" id="AP024227">
    <property type="protein sequence ID" value="BCO07576.1"/>
    <property type="molecule type" value="Genomic_DNA"/>
</dbReference>
<geneLocation type="plasmid" evidence="2 3">
    <name>pEPSC6</name>
</geneLocation>
<name>A0AAD1K1I2_LACLC</name>
<evidence type="ECO:0000313" key="2">
    <source>
        <dbReference type="EMBL" id="BCO07593.1"/>
    </source>
</evidence>
<evidence type="ECO:0000313" key="1">
    <source>
        <dbReference type="EMBL" id="BCO07576.1"/>
    </source>
</evidence>
<dbReference type="Proteomes" id="UP000595253">
    <property type="component" value="Plasmid pEPSC5"/>
</dbReference>
<geneLocation type="plasmid" evidence="1 3">
    <name>pEPSC5</name>
</geneLocation>
<proteinExistence type="predicted"/>
<gene>
    <name evidence="1" type="ORF">LLC_28160</name>
    <name evidence="2" type="ORF">LLC_28330</name>
</gene>
<sequence>MIIMKDNEKEAIQCFFNAVEKLKECKIIRSETYLGNIAEFIVKDTNGVDLALSLRQEGYDGIYKTNKKVQVKSHFGKYGTNILFKYDKNEVNFDDLIVILGPHSNLKLIQNHEFETYIFEDFKKWVSCGDSGINYNKKNKTVSLAKKVLKKNREITESRKD</sequence>
<dbReference type="Proteomes" id="UP000595253">
    <property type="component" value="Plasmid pEPSC6"/>
</dbReference>
<dbReference type="RefSeq" id="WP_206604110.1">
    <property type="nucleotide sequence ID" value="NZ_AP024215.1"/>
</dbReference>
<dbReference type="AlphaFoldDB" id="A0AAD1K1I2"/>
<reference evidence="1 3" key="1">
    <citation type="submission" date="2020-12" db="EMBL/GenBank/DDBJ databases">
        <title>Complete genome sequence of lactococcus lactis subsp. cremoris strain EPSC and strain G3-2.</title>
        <authorList>
            <person name="Kita K."/>
            <person name="Ishikawa S."/>
        </authorList>
    </citation>
    <scope>NUCLEOTIDE SEQUENCE [LARGE SCALE GENOMIC DNA]</scope>
    <source>
        <strain evidence="1 3">EPSC</strain>
        <plasmid evidence="1 3">pEPSC5</plasmid>
        <plasmid evidence="2 3">pEPSC6</plasmid>
    </source>
</reference>
<organism evidence="1 3">
    <name type="scientific">Lactococcus lactis subsp. cremoris</name>
    <name type="common">Streptococcus cremoris</name>
    <dbReference type="NCBI Taxonomy" id="1359"/>
    <lineage>
        <taxon>Bacteria</taxon>
        <taxon>Bacillati</taxon>
        <taxon>Bacillota</taxon>
        <taxon>Bacilli</taxon>
        <taxon>Lactobacillales</taxon>
        <taxon>Streptococcaceae</taxon>
        <taxon>Lactococcus</taxon>
    </lineage>
</organism>
<accession>A0AAD1K1I2</accession>
<dbReference type="EMBL" id="AP024228">
    <property type="protein sequence ID" value="BCO07593.1"/>
    <property type="molecule type" value="Genomic_DNA"/>
</dbReference>
<protein>
    <submittedName>
        <fullName evidence="1">Uncharacterized protein</fullName>
    </submittedName>
</protein>
<keyword evidence="1" id="KW-0614">Plasmid</keyword>